<name>A0ABV0RGA3_9TELE</name>
<comment type="caution">
    <text evidence="1">The sequence shown here is derived from an EMBL/GenBank/DDBJ whole genome shotgun (WGS) entry which is preliminary data.</text>
</comment>
<evidence type="ECO:0000313" key="1">
    <source>
        <dbReference type="EMBL" id="MEQ2207184.1"/>
    </source>
</evidence>
<gene>
    <name evidence="1" type="ORF">XENOCAPTIV_008460</name>
</gene>
<sequence length="149" mass="15668">MVYIVSDSNCGSSSNSNFSSCSNLFMKFMFEAGKTDHLASQKCLKGLPPHNCRGLGINSGFHSSVVGLQGDNNVLTSTNSIFSLCNPRGNRSHVRLPPFELIAATRAPEVTTSPTARPTIAASVDLLLMGITAEVSPLMTGEAAPPALV</sequence>
<dbReference type="EMBL" id="JAHRIN010044003">
    <property type="protein sequence ID" value="MEQ2207184.1"/>
    <property type="molecule type" value="Genomic_DNA"/>
</dbReference>
<protein>
    <submittedName>
        <fullName evidence="1">Uncharacterized protein</fullName>
    </submittedName>
</protein>
<accession>A0ABV0RGA3</accession>
<reference evidence="1 2" key="1">
    <citation type="submission" date="2021-06" db="EMBL/GenBank/DDBJ databases">
        <authorList>
            <person name="Palmer J.M."/>
        </authorList>
    </citation>
    <scope>NUCLEOTIDE SEQUENCE [LARGE SCALE GENOMIC DNA]</scope>
    <source>
        <strain evidence="1 2">XC_2019</strain>
        <tissue evidence="1">Muscle</tissue>
    </source>
</reference>
<proteinExistence type="predicted"/>
<evidence type="ECO:0000313" key="2">
    <source>
        <dbReference type="Proteomes" id="UP001434883"/>
    </source>
</evidence>
<organism evidence="1 2">
    <name type="scientific">Xenoophorus captivus</name>
    <dbReference type="NCBI Taxonomy" id="1517983"/>
    <lineage>
        <taxon>Eukaryota</taxon>
        <taxon>Metazoa</taxon>
        <taxon>Chordata</taxon>
        <taxon>Craniata</taxon>
        <taxon>Vertebrata</taxon>
        <taxon>Euteleostomi</taxon>
        <taxon>Actinopterygii</taxon>
        <taxon>Neopterygii</taxon>
        <taxon>Teleostei</taxon>
        <taxon>Neoteleostei</taxon>
        <taxon>Acanthomorphata</taxon>
        <taxon>Ovalentaria</taxon>
        <taxon>Atherinomorphae</taxon>
        <taxon>Cyprinodontiformes</taxon>
        <taxon>Goodeidae</taxon>
        <taxon>Xenoophorus</taxon>
    </lineage>
</organism>
<dbReference type="Proteomes" id="UP001434883">
    <property type="component" value="Unassembled WGS sequence"/>
</dbReference>
<keyword evidence="2" id="KW-1185">Reference proteome</keyword>